<accession>A0A4U6QKS9</accession>
<feature type="compositionally biased region" description="Basic and acidic residues" evidence="1">
    <location>
        <begin position="83"/>
        <end position="93"/>
    </location>
</feature>
<sequence length="167" mass="18187">MLNGAPINPDPSDGHIRPPRPADDLPVATRPAPDEAEVFDRLARLEDRVHTFGNRLSDTGEDLSDTLEQLVHEIVCLRERVTTDVPANRDESPRTTGGRPIAGPAPAPPEMPGLATLYGSLIQFTAGSWWEHVIRPTLRRAVDRSAAASSTRDVRPRADEFAVGSAR</sequence>
<feature type="region of interest" description="Disordered" evidence="1">
    <location>
        <begin position="1"/>
        <end position="35"/>
    </location>
</feature>
<dbReference type="AlphaFoldDB" id="A0A4U6QKS9"/>
<evidence type="ECO:0000313" key="3">
    <source>
        <dbReference type="Proteomes" id="UP000306985"/>
    </source>
</evidence>
<gene>
    <name evidence="2" type="ORF">FDO65_05690</name>
</gene>
<evidence type="ECO:0000313" key="2">
    <source>
        <dbReference type="EMBL" id="TKV61127.1"/>
    </source>
</evidence>
<organism evidence="2 3">
    <name type="scientific">Nakamurella flava</name>
    <dbReference type="NCBI Taxonomy" id="2576308"/>
    <lineage>
        <taxon>Bacteria</taxon>
        <taxon>Bacillati</taxon>
        <taxon>Actinomycetota</taxon>
        <taxon>Actinomycetes</taxon>
        <taxon>Nakamurellales</taxon>
        <taxon>Nakamurellaceae</taxon>
        <taxon>Nakamurella</taxon>
    </lineage>
</organism>
<dbReference type="EMBL" id="SZZH01000001">
    <property type="protein sequence ID" value="TKV61127.1"/>
    <property type="molecule type" value="Genomic_DNA"/>
</dbReference>
<proteinExistence type="predicted"/>
<dbReference type="RefSeq" id="WP_137448431.1">
    <property type="nucleotide sequence ID" value="NZ_SZZH01000001.1"/>
</dbReference>
<protein>
    <submittedName>
        <fullName evidence="2">Uncharacterized protein</fullName>
    </submittedName>
</protein>
<feature type="region of interest" description="Disordered" evidence="1">
    <location>
        <begin position="83"/>
        <end position="108"/>
    </location>
</feature>
<name>A0A4U6QKS9_9ACTN</name>
<keyword evidence="3" id="KW-1185">Reference proteome</keyword>
<dbReference type="Proteomes" id="UP000306985">
    <property type="component" value="Unassembled WGS sequence"/>
</dbReference>
<feature type="compositionally biased region" description="Basic and acidic residues" evidence="1">
    <location>
        <begin position="12"/>
        <end position="23"/>
    </location>
</feature>
<reference evidence="2 3" key="1">
    <citation type="submission" date="2019-05" db="EMBL/GenBank/DDBJ databases">
        <title>Nakamurella sp. N5BH11, whole genome shotgun sequence.</title>
        <authorList>
            <person name="Tuo L."/>
        </authorList>
    </citation>
    <scope>NUCLEOTIDE SEQUENCE [LARGE SCALE GENOMIC DNA]</scope>
    <source>
        <strain evidence="2 3">N5BH11</strain>
    </source>
</reference>
<evidence type="ECO:0000256" key="1">
    <source>
        <dbReference type="SAM" id="MobiDB-lite"/>
    </source>
</evidence>
<feature type="region of interest" description="Disordered" evidence="1">
    <location>
        <begin position="144"/>
        <end position="167"/>
    </location>
</feature>
<comment type="caution">
    <text evidence="2">The sequence shown here is derived from an EMBL/GenBank/DDBJ whole genome shotgun (WGS) entry which is preliminary data.</text>
</comment>